<reference evidence="2" key="1">
    <citation type="submission" date="2018-02" db="EMBL/GenBank/DDBJ databases">
        <authorList>
            <person name="Moore K."/>
            <person name="Momper L."/>
        </authorList>
    </citation>
    <scope>NUCLEOTIDE SEQUENCE [LARGE SCALE GENOMIC DNA]</scope>
    <source>
        <strain evidence="2">ULC18</strain>
    </source>
</reference>
<dbReference type="AlphaFoldDB" id="A0A2T1DZH6"/>
<gene>
    <name evidence="1" type="ORF">C7B82_21425</name>
</gene>
<comment type="caution">
    <text evidence="1">The sequence shown here is derived from an EMBL/GenBank/DDBJ whole genome shotgun (WGS) entry which is preliminary data.</text>
</comment>
<name>A0A2T1DZH6_9CYAN</name>
<evidence type="ECO:0000313" key="2">
    <source>
        <dbReference type="Proteomes" id="UP000239576"/>
    </source>
</evidence>
<proteinExistence type="predicted"/>
<organism evidence="1 2">
    <name type="scientific">Stenomitos frigidus ULC18</name>
    <dbReference type="NCBI Taxonomy" id="2107698"/>
    <lineage>
        <taxon>Bacteria</taxon>
        <taxon>Bacillati</taxon>
        <taxon>Cyanobacteriota</taxon>
        <taxon>Cyanophyceae</taxon>
        <taxon>Leptolyngbyales</taxon>
        <taxon>Leptolyngbyaceae</taxon>
        <taxon>Stenomitos</taxon>
    </lineage>
</organism>
<dbReference type="EMBL" id="PVWK01000118">
    <property type="protein sequence ID" value="PSB25905.1"/>
    <property type="molecule type" value="Genomic_DNA"/>
</dbReference>
<evidence type="ECO:0000313" key="1">
    <source>
        <dbReference type="EMBL" id="PSB25905.1"/>
    </source>
</evidence>
<protein>
    <submittedName>
        <fullName evidence="1">Uncharacterized protein</fullName>
    </submittedName>
</protein>
<sequence>MLAVVLVCNVVLGLLCCYGAWQLWRFKRRLGRAADALLACDRAVHRVLDRAPDAIYKKHAGIHRLREQYQGLEPQLQRAQQALALLSLGQTLWQRRTFIVVPRSRSTRRMP</sequence>
<dbReference type="OrthoDB" id="582659at2"/>
<dbReference type="RefSeq" id="WP_106258449.1">
    <property type="nucleotide sequence ID" value="NZ_CAWNSW010000038.1"/>
</dbReference>
<reference evidence="1 2" key="2">
    <citation type="submission" date="2018-03" db="EMBL/GenBank/DDBJ databases">
        <title>The ancient ancestry and fast evolution of plastids.</title>
        <authorList>
            <person name="Moore K.R."/>
            <person name="Magnabosco C."/>
            <person name="Momper L."/>
            <person name="Gold D.A."/>
            <person name="Bosak T."/>
            <person name="Fournier G.P."/>
        </authorList>
    </citation>
    <scope>NUCLEOTIDE SEQUENCE [LARGE SCALE GENOMIC DNA]</scope>
    <source>
        <strain evidence="1 2">ULC18</strain>
    </source>
</reference>
<dbReference type="Proteomes" id="UP000239576">
    <property type="component" value="Unassembled WGS sequence"/>
</dbReference>
<keyword evidence="2" id="KW-1185">Reference proteome</keyword>
<accession>A0A2T1DZH6</accession>